<dbReference type="InterPro" id="IPR001173">
    <property type="entry name" value="Glyco_trans_2-like"/>
</dbReference>
<comment type="caution">
    <text evidence="2">The sequence shown here is derived from an EMBL/GenBank/DDBJ whole genome shotgun (WGS) entry which is preliminary data.</text>
</comment>
<dbReference type="AlphaFoldDB" id="A0A1F5E6N3"/>
<evidence type="ECO:0000259" key="1">
    <source>
        <dbReference type="Pfam" id="PF00535"/>
    </source>
</evidence>
<proteinExistence type="predicted"/>
<dbReference type="Gene3D" id="3.90.550.10">
    <property type="entry name" value="Spore Coat Polysaccharide Biosynthesis Protein SpsA, Chain A"/>
    <property type="match status" value="1"/>
</dbReference>
<reference evidence="2 3" key="1">
    <citation type="journal article" date="2016" name="Nat. Commun.">
        <title>Thousands of microbial genomes shed light on interconnected biogeochemical processes in an aquifer system.</title>
        <authorList>
            <person name="Anantharaman K."/>
            <person name="Brown C.T."/>
            <person name="Hug L.A."/>
            <person name="Sharon I."/>
            <person name="Castelle C.J."/>
            <person name="Probst A.J."/>
            <person name="Thomas B.C."/>
            <person name="Singh A."/>
            <person name="Wilkins M.J."/>
            <person name="Karaoz U."/>
            <person name="Brodie E.L."/>
            <person name="Williams K.H."/>
            <person name="Hubbard S.S."/>
            <person name="Banfield J.F."/>
        </authorList>
    </citation>
    <scope>NUCLEOTIDE SEQUENCE [LARGE SCALE GENOMIC DNA]</scope>
</reference>
<gene>
    <name evidence="2" type="ORF">A2160_04345</name>
</gene>
<sequence>MKVQIGYDAHRLENIIFPGKIEVELVKICLVKDQRPFFSIIIPTLNEELFLPRLLEDLIKQSFRDFEVIVIDGQSTDRTIKEAKRFNSKLPLLKIFQSPKRGLACQRNFGGGKAAGKYLLFFDADGKVDPSFLKKLNKTLVKKPYGIFSAWMKPDSNKLVDNILVSIANLITLFTTLIKKPRFCGAFTGCSQQAFIGAKGFNETIVMNEDYDFSCRCAQLGFKCKFYLIPKSYFSFRRFRREGYLAPIAKYTWAGLLFTFKGTNYHFGLEYKMGGTNYKQNKQGWKK</sequence>
<dbReference type="EMBL" id="MEZK01000014">
    <property type="protein sequence ID" value="OGD62966.1"/>
    <property type="molecule type" value="Genomic_DNA"/>
</dbReference>
<evidence type="ECO:0000313" key="2">
    <source>
        <dbReference type="EMBL" id="OGD62966.1"/>
    </source>
</evidence>
<dbReference type="STRING" id="1797457.A2160_04345"/>
<protein>
    <recommendedName>
        <fullName evidence="1">Glycosyltransferase 2-like domain-containing protein</fullName>
    </recommendedName>
</protein>
<name>A0A1F5E6N3_9BACT</name>
<dbReference type="SUPFAM" id="SSF53448">
    <property type="entry name" value="Nucleotide-diphospho-sugar transferases"/>
    <property type="match status" value="1"/>
</dbReference>
<dbReference type="Pfam" id="PF00535">
    <property type="entry name" value="Glycos_transf_2"/>
    <property type="match status" value="1"/>
</dbReference>
<dbReference type="PANTHER" id="PTHR43685:SF2">
    <property type="entry name" value="GLYCOSYLTRANSFERASE 2-LIKE DOMAIN-CONTAINING PROTEIN"/>
    <property type="match status" value="1"/>
</dbReference>
<dbReference type="PANTHER" id="PTHR43685">
    <property type="entry name" value="GLYCOSYLTRANSFERASE"/>
    <property type="match status" value="1"/>
</dbReference>
<dbReference type="Proteomes" id="UP000177006">
    <property type="component" value="Unassembled WGS sequence"/>
</dbReference>
<organism evidence="2 3">
    <name type="scientific">Candidatus Beckwithbacteria bacterium RBG_13_42_9</name>
    <dbReference type="NCBI Taxonomy" id="1797457"/>
    <lineage>
        <taxon>Bacteria</taxon>
        <taxon>Candidatus Beckwithiibacteriota</taxon>
    </lineage>
</organism>
<feature type="domain" description="Glycosyltransferase 2-like" evidence="1">
    <location>
        <begin position="39"/>
        <end position="194"/>
    </location>
</feature>
<accession>A0A1F5E6N3</accession>
<dbReference type="InterPro" id="IPR029044">
    <property type="entry name" value="Nucleotide-diphossugar_trans"/>
</dbReference>
<dbReference type="InterPro" id="IPR050834">
    <property type="entry name" value="Glycosyltransf_2"/>
</dbReference>
<evidence type="ECO:0000313" key="3">
    <source>
        <dbReference type="Proteomes" id="UP000177006"/>
    </source>
</evidence>